<dbReference type="AlphaFoldDB" id="W6MQT9"/>
<organism evidence="3 4">
    <name type="scientific">Kuraishia capsulata CBS 1993</name>
    <dbReference type="NCBI Taxonomy" id="1382522"/>
    <lineage>
        <taxon>Eukaryota</taxon>
        <taxon>Fungi</taxon>
        <taxon>Dikarya</taxon>
        <taxon>Ascomycota</taxon>
        <taxon>Saccharomycotina</taxon>
        <taxon>Pichiomycetes</taxon>
        <taxon>Pichiales</taxon>
        <taxon>Pichiaceae</taxon>
        <taxon>Kuraishia</taxon>
    </lineage>
</organism>
<dbReference type="GeneID" id="34522413"/>
<accession>W6MQT9</accession>
<comment type="similarity">
    <text evidence="1">Belongs to the D-glutamate cyclase family.</text>
</comment>
<dbReference type="OrthoDB" id="10262538at2759"/>
<protein>
    <recommendedName>
        <fullName evidence="5">DUF1445 domain-containing protein</fullName>
    </recommendedName>
</protein>
<dbReference type="GO" id="GO:0006536">
    <property type="term" value="P:glutamate metabolic process"/>
    <property type="evidence" value="ECO:0007669"/>
    <property type="project" value="TreeGrafter"/>
</dbReference>
<evidence type="ECO:0000256" key="2">
    <source>
        <dbReference type="ARBA" id="ARBA00023239"/>
    </source>
</evidence>
<dbReference type="Gene3D" id="3.30.2040.10">
    <property type="entry name" value="PSTPO5379-like domain"/>
    <property type="match status" value="1"/>
</dbReference>
<dbReference type="RefSeq" id="XP_022461025.1">
    <property type="nucleotide sequence ID" value="XM_022606166.1"/>
</dbReference>
<dbReference type="EMBL" id="HG793130">
    <property type="protein sequence ID" value="CDK29036.1"/>
    <property type="molecule type" value="Genomic_DNA"/>
</dbReference>
<name>W6MQT9_9ASCO</name>
<sequence>MLTIDQMRELSPAEARLLIREGKLDQMGSVADGYMQVNMVCLPEKYADDFREFCRRNPVPCPLVSETAVGDPTVVLDVQKHKLLENGNVATDIPKYCVYHGGDLVSVEKNIVEQWKENYVGFLIGCSFSFEGALHKAGFPSRYRIKGTVVSMYKTNIKLCPSGVFKGYYVVSMRPIKADKIEEVRKITSKYGQCHGSPIAWGYEEALEIGIKDIAKPDYGDPIEILEDEIPVFWGCGVTPQYALVEANLPEEVYSHHPGFPLVLDIHENDFFGL</sequence>
<dbReference type="InterPro" id="IPR016938">
    <property type="entry name" value="UPF0317"/>
</dbReference>
<evidence type="ECO:0008006" key="5">
    <source>
        <dbReference type="Google" id="ProtNLM"/>
    </source>
</evidence>
<dbReference type="InterPro" id="IPR009906">
    <property type="entry name" value="D-Glu_cyclase"/>
</dbReference>
<evidence type="ECO:0000313" key="3">
    <source>
        <dbReference type="EMBL" id="CDK29036.1"/>
    </source>
</evidence>
<dbReference type="Pfam" id="PF07286">
    <property type="entry name" value="D-Glu_cyclase"/>
    <property type="match status" value="1"/>
</dbReference>
<dbReference type="Gene3D" id="3.40.1640.10">
    <property type="entry name" value="PSTPO5379-like"/>
    <property type="match status" value="1"/>
</dbReference>
<dbReference type="STRING" id="1382522.W6MQT9"/>
<dbReference type="Proteomes" id="UP000019384">
    <property type="component" value="Unassembled WGS sequence"/>
</dbReference>
<dbReference type="HOGENOM" id="CLU_059759_1_0_1"/>
<evidence type="ECO:0000313" key="4">
    <source>
        <dbReference type="Proteomes" id="UP000019384"/>
    </source>
</evidence>
<dbReference type="PANTHER" id="PTHR32022">
    <property type="entry name" value="D-GLUTAMATE CYCLASE, MITOCHONDRIAL"/>
    <property type="match status" value="1"/>
</dbReference>
<dbReference type="InterPro" id="IPR038021">
    <property type="entry name" value="Putative_hydro-lyase"/>
</dbReference>
<dbReference type="GO" id="GO:0047820">
    <property type="term" value="F:D-glutamate cyclase activity"/>
    <property type="evidence" value="ECO:0007669"/>
    <property type="project" value="TreeGrafter"/>
</dbReference>
<evidence type="ECO:0000256" key="1">
    <source>
        <dbReference type="ARBA" id="ARBA00007896"/>
    </source>
</evidence>
<gene>
    <name evidence="3" type="ORF">KUCA_T00005022001</name>
</gene>
<dbReference type="PANTHER" id="PTHR32022:SF10">
    <property type="entry name" value="D-GLUTAMATE CYCLASE, MITOCHONDRIAL"/>
    <property type="match status" value="1"/>
</dbReference>
<reference evidence="3" key="1">
    <citation type="submission" date="2013-12" db="EMBL/GenBank/DDBJ databases">
        <authorList>
            <person name="Genoscope - CEA"/>
        </authorList>
    </citation>
    <scope>NUCLEOTIDE SEQUENCE</scope>
    <source>
        <strain evidence="3">CBS 1993</strain>
    </source>
</reference>
<dbReference type="FunFam" id="3.30.2040.10:FF:000001">
    <property type="entry name" value="D-glutamate cyclase, mitochondrial"/>
    <property type="match status" value="1"/>
</dbReference>
<dbReference type="PIRSF" id="PIRSF029755">
    <property type="entry name" value="UCP029755"/>
    <property type="match status" value="1"/>
</dbReference>
<dbReference type="SUPFAM" id="SSF160920">
    <property type="entry name" value="PSTPO5379-like"/>
    <property type="match status" value="1"/>
</dbReference>
<keyword evidence="2" id="KW-0456">Lyase</keyword>
<keyword evidence="4" id="KW-1185">Reference proteome</keyword>
<reference evidence="3" key="2">
    <citation type="submission" date="2014-02" db="EMBL/GenBank/DDBJ databases">
        <title>Complete DNA sequence of /Kuraishia capsulata/ illustrates novel genomic features among budding yeasts (/Saccharomycotina/).</title>
        <authorList>
            <person name="Morales L."/>
            <person name="Noel B."/>
            <person name="Porcel B."/>
            <person name="Marcet-Houben M."/>
            <person name="Hullo M-F."/>
            <person name="Sacerdot C."/>
            <person name="Tekaia F."/>
            <person name="Leh-Louis V."/>
            <person name="Despons L."/>
            <person name="Khanna V."/>
            <person name="Aury J-M."/>
            <person name="Barbe V."/>
            <person name="Couloux A."/>
            <person name="Labadie K."/>
            <person name="Pelletier E."/>
            <person name="Souciet J-L."/>
            <person name="Boekhout T."/>
            <person name="Gabaldon T."/>
            <person name="Wincker P."/>
            <person name="Dujon B."/>
        </authorList>
    </citation>
    <scope>NUCLEOTIDE SEQUENCE</scope>
    <source>
        <strain evidence="3">CBS 1993</strain>
    </source>
</reference>
<proteinExistence type="inferred from homology"/>